<feature type="region of interest" description="Disordered" evidence="1">
    <location>
        <begin position="133"/>
        <end position="161"/>
    </location>
</feature>
<proteinExistence type="predicted"/>
<accession>A0A7S1F160</accession>
<feature type="compositionally biased region" description="Basic and acidic residues" evidence="1">
    <location>
        <begin position="136"/>
        <end position="145"/>
    </location>
</feature>
<organism evidence="2">
    <name type="scientific">Noctiluca scintillans</name>
    <name type="common">Sea sparkle</name>
    <name type="synonym">Red tide dinoflagellate</name>
    <dbReference type="NCBI Taxonomy" id="2966"/>
    <lineage>
        <taxon>Eukaryota</taxon>
        <taxon>Sar</taxon>
        <taxon>Alveolata</taxon>
        <taxon>Dinophyceae</taxon>
        <taxon>Noctilucales</taxon>
        <taxon>Noctilucaceae</taxon>
        <taxon>Noctiluca</taxon>
    </lineage>
</organism>
<sequence>MWQVSRGSRSDAPDQMKPTVVDCGSKCVLPPSLDVPVCEAARSASCLHRSDSAMTFGEPSDMDMFECSTSASCQGSSTVARSTSSLECSTESADLSEPTHSKQSWSSMLGTLESSTLQVRCSLDSSVDAIEQSSRMLERATEPPRQRPSPGRGWERSGAPGLESRALDPLLKYRDGLGHGSNLAAHCRHVFGNVTNESAGARTSVRERYLLPVRDGRLERDGETHRGVEPHALESGRADLQAAVPQGTLKHITQLLSRLHHERKENDELEASLCRERRVRENVQAQIRTLTAEATQADFSLQRVSSAIQQQDNELESGTRALAVASACPQHVVHSVSAQPTTVR</sequence>
<dbReference type="AlphaFoldDB" id="A0A7S1F160"/>
<evidence type="ECO:0000313" key="2">
    <source>
        <dbReference type="EMBL" id="CAD8837455.1"/>
    </source>
</evidence>
<reference evidence="2" key="1">
    <citation type="submission" date="2021-01" db="EMBL/GenBank/DDBJ databases">
        <authorList>
            <person name="Corre E."/>
            <person name="Pelletier E."/>
            <person name="Niang G."/>
            <person name="Scheremetjew M."/>
            <person name="Finn R."/>
            <person name="Kale V."/>
            <person name="Holt S."/>
            <person name="Cochrane G."/>
            <person name="Meng A."/>
            <person name="Brown T."/>
            <person name="Cohen L."/>
        </authorList>
    </citation>
    <scope>NUCLEOTIDE SEQUENCE</scope>
</reference>
<protein>
    <submittedName>
        <fullName evidence="2">Uncharacterized protein</fullName>
    </submittedName>
</protein>
<gene>
    <name evidence="2" type="ORF">NSCI0253_LOCUS11803</name>
</gene>
<dbReference type="EMBL" id="HBFQ01016979">
    <property type="protein sequence ID" value="CAD8837455.1"/>
    <property type="molecule type" value="Transcribed_RNA"/>
</dbReference>
<evidence type="ECO:0000256" key="1">
    <source>
        <dbReference type="SAM" id="MobiDB-lite"/>
    </source>
</evidence>
<name>A0A7S1F160_NOCSC</name>